<name>A0A381UZN7_9ZZZZ</name>
<dbReference type="Gene3D" id="2.60.40.1190">
    <property type="match status" value="1"/>
</dbReference>
<dbReference type="SUPFAM" id="SSF49344">
    <property type="entry name" value="CBD9-like"/>
    <property type="match status" value="1"/>
</dbReference>
<dbReference type="EMBL" id="UINC01007487">
    <property type="protein sequence ID" value="SVA33596.1"/>
    <property type="molecule type" value="Genomic_DNA"/>
</dbReference>
<feature type="domain" description="DUF5916" evidence="1">
    <location>
        <begin position="257"/>
        <end position="346"/>
    </location>
</feature>
<sequence length="733" mass="81832">MKHWDQRHEPMWGMRYSAWVIPLCLITLGETVFAQDNLAVAVPISSPPVIDGVLDEPFWTGVDPVTGFLQRDPVDGAPASEKTEVRIAYTPTALYFGMTMHDSEPNLIRGNILQRGGWIDKDDNILIALDTYDDDRNAYMFEVGVLGTQDDALISDESSTDWNWDGIYTTEARITDEGWVLEIEIPFTTIRFDDTEAPEMGIAIARTIRRKNESVFWPHIGQEYRSGIVHVSRYARMTGLRDLQKARHIEVKPHAISGATHTSDKGNDTRINAGIDIKASFTSNSTLDLTYNTDFAQVEADNVQVNLTRFSLFFPEKREFFLERSGLFQFGAPRETEVFFSRRVGLDADILGGGRFTAQAGPISIGAMSLRTSDVEVPGSVGGPPNTTAGAWNSVTRVRGNVLPRMTVGGIVTSKETVAGHNRVAGADLQSRFWSSSSLLLWAAKAWDSDYAASNGSNFAGQAELILENDRYIFEITRTVIGEAFDPALGFVPRPDQKRWGGQAGIRPRFENSSWARQFFMTFGANHIQGIEGEKQSHHRRLTTRLNFQSGDNANLDVRERFERLDEPARINGRMVPAGDYRFRRISAGFTPDRARSVGLKFNTALGDFWSGTRTELGGGVVWIANKHLTVDGSVSWNDISLPVADGDFTTTLISTRLEAALNRKLFAYALVQWDDVSQTLQSNIRVDWIHTPGSDLFVVLDTGYLTGPLDLPRDPRWLRRTGIVKLTYLKAF</sequence>
<organism evidence="2">
    <name type="scientific">marine metagenome</name>
    <dbReference type="NCBI Taxonomy" id="408172"/>
    <lineage>
        <taxon>unclassified sequences</taxon>
        <taxon>metagenomes</taxon>
        <taxon>ecological metagenomes</taxon>
    </lineage>
</organism>
<evidence type="ECO:0000259" key="1">
    <source>
        <dbReference type="Pfam" id="PF19313"/>
    </source>
</evidence>
<accession>A0A381UZN7</accession>
<proteinExistence type="predicted"/>
<protein>
    <recommendedName>
        <fullName evidence="1">DUF5916 domain-containing protein</fullName>
    </recommendedName>
</protein>
<evidence type="ECO:0000313" key="2">
    <source>
        <dbReference type="EMBL" id="SVA33596.1"/>
    </source>
</evidence>
<dbReference type="CDD" id="cd09618">
    <property type="entry name" value="CBM9_like_2"/>
    <property type="match status" value="1"/>
</dbReference>
<dbReference type="AlphaFoldDB" id="A0A381UZN7"/>
<dbReference type="InterPro" id="IPR045670">
    <property type="entry name" value="DUF5916"/>
</dbReference>
<gene>
    <name evidence="2" type="ORF">METZ01_LOCUS86450</name>
</gene>
<dbReference type="Pfam" id="PF19313">
    <property type="entry name" value="DUF5916"/>
    <property type="match status" value="1"/>
</dbReference>
<reference evidence="2" key="1">
    <citation type="submission" date="2018-05" db="EMBL/GenBank/DDBJ databases">
        <authorList>
            <person name="Lanie J.A."/>
            <person name="Ng W.-L."/>
            <person name="Kazmierczak K.M."/>
            <person name="Andrzejewski T.M."/>
            <person name="Davidsen T.M."/>
            <person name="Wayne K.J."/>
            <person name="Tettelin H."/>
            <person name="Glass J.I."/>
            <person name="Rusch D."/>
            <person name="Podicherti R."/>
            <person name="Tsui H.-C.T."/>
            <person name="Winkler M.E."/>
        </authorList>
    </citation>
    <scope>NUCLEOTIDE SEQUENCE</scope>
</reference>